<dbReference type="PANTHER" id="PTHR43415:SF3">
    <property type="entry name" value="GNAT-FAMILY ACETYLTRANSFERASE"/>
    <property type="match status" value="1"/>
</dbReference>
<feature type="domain" description="N-acetyltransferase" evidence="1">
    <location>
        <begin position="28"/>
        <end position="138"/>
    </location>
</feature>
<name>A0ABY5AMD8_9CYAN</name>
<accession>A0ABY5AMD8</accession>
<dbReference type="InterPro" id="IPR000182">
    <property type="entry name" value="GNAT_dom"/>
</dbReference>
<proteinExistence type="predicted"/>
<dbReference type="Pfam" id="PF13302">
    <property type="entry name" value="Acetyltransf_3"/>
    <property type="match status" value="1"/>
</dbReference>
<evidence type="ECO:0000259" key="1">
    <source>
        <dbReference type="Pfam" id="PF13302"/>
    </source>
</evidence>
<dbReference type="Proteomes" id="UP001056708">
    <property type="component" value="Chromosome"/>
</dbReference>
<dbReference type="InterPro" id="IPR016181">
    <property type="entry name" value="Acyl_CoA_acyltransferase"/>
</dbReference>
<keyword evidence="3" id="KW-1185">Reference proteome</keyword>
<dbReference type="RefSeq" id="WP_252661322.1">
    <property type="nucleotide sequence ID" value="NZ_CP098611.1"/>
</dbReference>
<dbReference type="SUPFAM" id="SSF55729">
    <property type="entry name" value="Acyl-CoA N-acyltransferases (Nat)"/>
    <property type="match status" value="1"/>
</dbReference>
<sequence length="225" mass="26128">MSNPDSFLNGTVVYLRRPNLQIDVIEGEWHHWFNDYETTRYLSHGFFPITRDEELEIVKSNMKRSDMLLLTIVDIDNDKPLGLISLSDIDPVNRRAEIAIVMGKRKKLGAALEAMALLTQHAFDRLNLDKIYAGQHEKLWKWVNTLELIGYKIEGYREKFGRRNCKPYGVVLTGVEVDNFNELRSVRDGKILGDDIYSLMKSRSKKNKVFDLAQYLKSLYLTPEN</sequence>
<dbReference type="Gene3D" id="3.40.630.30">
    <property type="match status" value="1"/>
</dbReference>
<evidence type="ECO:0000313" key="3">
    <source>
        <dbReference type="Proteomes" id="UP001056708"/>
    </source>
</evidence>
<gene>
    <name evidence="2" type="ORF">NEA10_13835</name>
</gene>
<evidence type="ECO:0000313" key="2">
    <source>
        <dbReference type="EMBL" id="USR89931.1"/>
    </source>
</evidence>
<dbReference type="EMBL" id="CP098611">
    <property type="protein sequence ID" value="USR89931.1"/>
    <property type="molecule type" value="Genomic_DNA"/>
</dbReference>
<dbReference type="PANTHER" id="PTHR43415">
    <property type="entry name" value="SPERMIDINE N(1)-ACETYLTRANSFERASE"/>
    <property type="match status" value="1"/>
</dbReference>
<protein>
    <submittedName>
        <fullName evidence="2">GNAT family N-acetyltransferase</fullName>
    </submittedName>
</protein>
<organism evidence="2 3">
    <name type="scientific">Phormidium yuhuli AB48</name>
    <dbReference type="NCBI Taxonomy" id="2940671"/>
    <lineage>
        <taxon>Bacteria</taxon>
        <taxon>Bacillati</taxon>
        <taxon>Cyanobacteriota</taxon>
        <taxon>Cyanophyceae</taxon>
        <taxon>Oscillatoriophycideae</taxon>
        <taxon>Oscillatoriales</taxon>
        <taxon>Oscillatoriaceae</taxon>
        <taxon>Phormidium</taxon>
        <taxon>Phormidium yuhuli</taxon>
    </lineage>
</organism>
<reference evidence="2" key="1">
    <citation type="submission" date="2022-06" db="EMBL/GenBank/DDBJ databases">
        <title>Genome sequence of Phormidium yuhuli AB48 isolated from an industrial photobioreactor environment.</title>
        <authorList>
            <person name="Qiu Y."/>
            <person name="Noonan A.J.C."/>
            <person name="Dofher K."/>
            <person name="Koch M."/>
            <person name="Kieft B."/>
            <person name="Lin X."/>
            <person name="Ziels R.M."/>
            <person name="Hallam S.J."/>
        </authorList>
    </citation>
    <scope>NUCLEOTIDE SEQUENCE</scope>
    <source>
        <strain evidence="2">AB48</strain>
    </source>
</reference>